<dbReference type="InterPro" id="IPR016032">
    <property type="entry name" value="Sig_transdc_resp-reg_C-effctor"/>
</dbReference>
<keyword evidence="5" id="KW-1185">Reference proteome</keyword>
<sequence>MPQSVGALLQDRAARLAGRERERHALAELLDEGGPLVAYVHGLAGVGKSTLLHAFAATARGRGAAVVELDGHAVYATRGAFLTALAELTGAVPDGASDGADPDGAPSPQHVANALAAQAERVVLVIDGYELFLTLDQWLCRTFVPSLPANVRVVFGGREQPAEAWRTTYGPALRVLALGNLPPEDAVAMLRERGVADAALTHVNAIARGHPLSLQLAAEALRDRPTLRFDAIAVGAVGEELARLYLDGLDPATRRALDAASLTRRTTLSVLEAMLPDDDAATTFERLRRLPFVVIGHDGLVVHDTVREATSALLRATNPDAYWRMRAAAWSRLRSELRGAPPRDVGRYTADMLYLIEEQAVRRVFFPPAVGEQAVEPARPDDWPALEEIGRRHMEPGERELLPRWWEAARDGFLVARDDDGTAIGFALLVEPRTVSPRLLEDDPVACRWREHLRRERPPRDQRALFLRYIAGGEVGSVAGAALLIEVTRKYVELRPELRRVYARARDFHDADETCSLVMGYLPLEEQPETVCVDFGPASVDGWLDELGQRELRVAAGAASVDPDERRLQLDGVTVDLTRLEAELLGCLQRRSGAAVPRATLLQEVWGTDWTGGSNVVDVVVSSLRRKLGDRAGALETVRGVGYRLRALG</sequence>
<evidence type="ECO:0000313" key="5">
    <source>
        <dbReference type="Proteomes" id="UP001284601"/>
    </source>
</evidence>
<evidence type="ECO:0000256" key="2">
    <source>
        <dbReference type="PROSITE-ProRule" id="PRU01091"/>
    </source>
</evidence>
<dbReference type="Pfam" id="PF13191">
    <property type="entry name" value="AAA_16"/>
    <property type="match status" value="1"/>
</dbReference>
<dbReference type="InterPro" id="IPR001867">
    <property type="entry name" value="OmpR/PhoB-type_DNA-bd"/>
</dbReference>
<gene>
    <name evidence="4" type="ORF">R7226_22405</name>
</gene>
<evidence type="ECO:0000256" key="1">
    <source>
        <dbReference type="ARBA" id="ARBA00023125"/>
    </source>
</evidence>
<comment type="caution">
    <text evidence="4">The sequence shown here is derived from an EMBL/GenBank/DDBJ whole genome shotgun (WGS) entry which is preliminary data.</text>
</comment>
<proteinExistence type="predicted"/>
<name>A0ABU4HUW0_9ACTN</name>
<dbReference type="InterPro" id="IPR041664">
    <property type="entry name" value="AAA_16"/>
</dbReference>
<dbReference type="SUPFAM" id="SSF52540">
    <property type="entry name" value="P-loop containing nucleoside triphosphate hydrolases"/>
    <property type="match status" value="1"/>
</dbReference>
<accession>A0ABU4HUW0</accession>
<reference evidence="5" key="1">
    <citation type="submission" date="2023-07" db="EMBL/GenBank/DDBJ databases">
        <title>Conexibacter stalactiti sp. nov., isolated from stalactites in a lava cave and emended description of the genus Conexibacter.</title>
        <authorList>
            <person name="Lee S.D."/>
        </authorList>
    </citation>
    <scope>NUCLEOTIDE SEQUENCE [LARGE SCALE GENOMIC DNA]</scope>
    <source>
        <strain evidence="5">KCTC 39840</strain>
    </source>
</reference>
<dbReference type="Gene3D" id="1.10.10.10">
    <property type="entry name" value="Winged helix-like DNA-binding domain superfamily/Winged helix DNA-binding domain"/>
    <property type="match status" value="1"/>
</dbReference>
<feature type="domain" description="OmpR/PhoB-type" evidence="3">
    <location>
        <begin position="549"/>
        <end position="647"/>
    </location>
</feature>
<dbReference type="InterPro" id="IPR036388">
    <property type="entry name" value="WH-like_DNA-bd_sf"/>
</dbReference>
<dbReference type="InterPro" id="IPR016181">
    <property type="entry name" value="Acyl_CoA_acyltransferase"/>
</dbReference>
<dbReference type="RefSeq" id="WP_318599576.1">
    <property type="nucleotide sequence ID" value="NZ_JAWSTH010000075.1"/>
</dbReference>
<protein>
    <submittedName>
        <fullName evidence="4">Winged helix-turn-helix domain-containing protein</fullName>
    </submittedName>
</protein>
<dbReference type="CDD" id="cd00383">
    <property type="entry name" value="trans_reg_C"/>
    <property type="match status" value="1"/>
</dbReference>
<dbReference type="SMART" id="SM00862">
    <property type="entry name" value="Trans_reg_C"/>
    <property type="match status" value="1"/>
</dbReference>
<dbReference type="SUPFAM" id="SSF46894">
    <property type="entry name" value="C-terminal effector domain of the bipartite response regulators"/>
    <property type="match status" value="1"/>
</dbReference>
<dbReference type="Gene3D" id="3.40.50.300">
    <property type="entry name" value="P-loop containing nucleotide triphosphate hydrolases"/>
    <property type="match status" value="1"/>
</dbReference>
<evidence type="ECO:0000259" key="3">
    <source>
        <dbReference type="PROSITE" id="PS51755"/>
    </source>
</evidence>
<dbReference type="Pfam" id="PF00486">
    <property type="entry name" value="Trans_reg_C"/>
    <property type="match status" value="1"/>
</dbReference>
<keyword evidence="1 2" id="KW-0238">DNA-binding</keyword>
<dbReference type="EMBL" id="JAWSTH010000075">
    <property type="protein sequence ID" value="MDW5597115.1"/>
    <property type="molecule type" value="Genomic_DNA"/>
</dbReference>
<dbReference type="PROSITE" id="PS51755">
    <property type="entry name" value="OMPR_PHOB"/>
    <property type="match status" value="1"/>
</dbReference>
<dbReference type="InterPro" id="IPR027417">
    <property type="entry name" value="P-loop_NTPase"/>
</dbReference>
<dbReference type="SUPFAM" id="SSF55729">
    <property type="entry name" value="Acyl-CoA N-acyltransferases (Nat)"/>
    <property type="match status" value="1"/>
</dbReference>
<dbReference type="Gene3D" id="3.40.630.30">
    <property type="match status" value="1"/>
</dbReference>
<evidence type="ECO:0000313" key="4">
    <source>
        <dbReference type="EMBL" id="MDW5597115.1"/>
    </source>
</evidence>
<feature type="DNA-binding region" description="OmpR/PhoB-type" evidence="2">
    <location>
        <begin position="549"/>
        <end position="647"/>
    </location>
</feature>
<dbReference type="Proteomes" id="UP001284601">
    <property type="component" value="Unassembled WGS sequence"/>
</dbReference>
<organism evidence="4 5">
    <name type="scientific">Conexibacter stalactiti</name>
    <dbReference type="NCBI Taxonomy" id="1940611"/>
    <lineage>
        <taxon>Bacteria</taxon>
        <taxon>Bacillati</taxon>
        <taxon>Actinomycetota</taxon>
        <taxon>Thermoleophilia</taxon>
        <taxon>Solirubrobacterales</taxon>
        <taxon>Conexibacteraceae</taxon>
        <taxon>Conexibacter</taxon>
    </lineage>
</organism>
<dbReference type="PRINTS" id="PR00364">
    <property type="entry name" value="DISEASERSIST"/>
</dbReference>